<evidence type="ECO:0000313" key="5">
    <source>
        <dbReference type="EMBL" id="MYL85137.1"/>
    </source>
</evidence>
<dbReference type="PROSITE" id="PS51371">
    <property type="entry name" value="CBS"/>
    <property type="match status" value="4"/>
</dbReference>
<dbReference type="Pfam" id="PF00571">
    <property type="entry name" value="CBS"/>
    <property type="match status" value="4"/>
</dbReference>
<feature type="domain" description="CBS" evidence="4">
    <location>
        <begin position="356"/>
        <end position="411"/>
    </location>
</feature>
<dbReference type="Gene3D" id="3.30.70.120">
    <property type="match status" value="1"/>
</dbReference>
<dbReference type="PANTHER" id="PTHR43080">
    <property type="entry name" value="CBS DOMAIN-CONTAINING PROTEIN CBSX3, MITOCHONDRIAL"/>
    <property type="match status" value="1"/>
</dbReference>
<dbReference type="InterPro" id="IPR011322">
    <property type="entry name" value="N-reg_PII-like_a/b"/>
</dbReference>
<dbReference type="InterPro" id="IPR000644">
    <property type="entry name" value="CBS_dom"/>
</dbReference>
<comment type="caution">
    <text evidence="5">The sequence shown here is derived from an EMBL/GenBank/DDBJ whole genome shotgun (WGS) entry which is preliminary data.</text>
</comment>
<evidence type="ECO:0000256" key="2">
    <source>
        <dbReference type="ARBA" id="ARBA00023122"/>
    </source>
</evidence>
<sequence>MSEYVEIELLRVYCGESDRIDGRPVYEVLVELAREHGAAGATVLRGVLGFGAGSLVHTAKILRLSEDLPMIVEIADRPERIEALLPRFEAVLKGGLMARQKMTARFHCPVRVRDVMAADVATVGPDAPLTDVVDLLLARNVKAVPVVDAGRKVLGVVTGGDLLTRGGLAARLSVYGVLPQEAREDAKARLIGHTAREVMTAPATTIGERASLRDASQIMVKKGLKRLPVVDGTGELIGIVSRADILRSAGKIPAAAAVALPRFTAGLMQEARDVLFTDVPTAGPDDALPEVVAKLIASPLRRVVVVDSAGKVLGIILDSDLMARCGPGRKPGLLRALFSFGRTDDACPLGTAKEVMQPRVHTVTGDASLLDVLQKMLSHHVKRLVVTDDDGKLVGMVDREAILRVIAGHTD</sequence>
<dbReference type="SMART" id="SM00116">
    <property type="entry name" value="CBS"/>
    <property type="match status" value="4"/>
</dbReference>
<reference evidence="5 6" key="1">
    <citation type="submission" date="2020-01" db="EMBL/GenBank/DDBJ databases">
        <title>Genome sequence of Desulfovibrio aerotolerans DSM 16695(T).</title>
        <authorList>
            <person name="Karnachuk O."/>
            <person name="Avakyan M."/>
            <person name="Mardanov A."/>
            <person name="Kadnikov V."/>
            <person name="Ravin N."/>
        </authorList>
    </citation>
    <scope>NUCLEOTIDE SEQUENCE [LARGE SCALE GENOMIC DNA]</scope>
    <source>
        <strain evidence="5 6">DSM 16695</strain>
    </source>
</reference>
<dbReference type="SUPFAM" id="SSF54631">
    <property type="entry name" value="CBS-domain pair"/>
    <property type="match status" value="2"/>
</dbReference>
<feature type="domain" description="CBS" evidence="4">
    <location>
        <begin position="275"/>
        <end position="331"/>
    </location>
</feature>
<dbReference type="RefSeq" id="WP_160963821.1">
    <property type="nucleotide sequence ID" value="NZ_WVUD01000058.1"/>
</dbReference>
<evidence type="ECO:0000259" key="4">
    <source>
        <dbReference type="PROSITE" id="PS51371"/>
    </source>
</evidence>
<dbReference type="SUPFAM" id="SSF54913">
    <property type="entry name" value="GlnB-like"/>
    <property type="match status" value="1"/>
</dbReference>
<name>A0A7C9N2V1_9BACT</name>
<protein>
    <submittedName>
        <fullName evidence="5">CBS domain-containing protein</fullName>
    </submittedName>
</protein>
<feature type="domain" description="CBS" evidence="4">
    <location>
        <begin position="116"/>
        <end position="174"/>
    </location>
</feature>
<dbReference type="InterPro" id="IPR015867">
    <property type="entry name" value="N-reg_PII/ATP_PRibTrfase_C"/>
</dbReference>
<dbReference type="Pfam" id="PF02641">
    <property type="entry name" value="DUF190"/>
    <property type="match status" value="1"/>
</dbReference>
<keyword evidence="2 3" id="KW-0129">CBS domain</keyword>
<keyword evidence="6" id="KW-1185">Reference proteome</keyword>
<dbReference type="CDD" id="cd04586">
    <property type="entry name" value="CBS_pair_BON_assoc"/>
    <property type="match status" value="1"/>
</dbReference>
<comment type="similarity">
    <text evidence="1">Belongs to the UPF0166 family.</text>
</comment>
<dbReference type="Gene3D" id="3.10.580.10">
    <property type="entry name" value="CBS-domain"/>
    <property type="match status" value="2"/>
</dbReference>
<feature type="domain" description="CBS" evidence="4">
    <location>
        <begin position="199"/>
        <end position="256"/>
    </location>
</feature>
<evidence type="ECO:0000256" key="3">
    <source>
        <dbReference type="PROSITE-ProRule" id="PRU00703"/>
    </source>
</evidence>
<dbReference type="InterPro" id="IPR051257">
    <property type="entry name" value="Diverse_CBS-Domain"/>
</dbReference>
<dbReference type="AlphaFoldDB" id="A0A7C9N2V1"/>
<accession>A0A7C9N2V1</accession>
<dbReference type="EMBL" id="WVUD01000058">
    <property type="protein sequence ID" value="MYL85137.1"/>
    <property type="molecule type" value="Genomic_DNA"/>
</dbReference>
<organism evidence="5 6">
    <name type="scientific">Solidesulfovibrio aerotolerans</name>
    <dbReference type="NCBI Taxonomy" id="295255"/>
    <lineage>
        <taxon>Bacteria</taxon>
        <taxon>Pseudomonadati</taxon>
        <taxon>Thermodesulfobacteriota</taxon>
        <taxon>Desulfovibrionia</taxon>
        <taxon>Desulfovibrionales</taxon>
        <taxon>Desulfovibrionaceae</taxon>
        <taxon>Solidesulfovibrio</taxon>
    </lineage>
</organism>
<dbReference type="Proteomes" id="UP000482487">
    <property type="component" value="Unassembled WGS sequence"/>
</dbReference>
<dbReference type="PANTHER" id="PTHR43080:SF29">
    <property type="entry name" value="OS02G0818000 PROTEIN"/>
    <property type="match status" value="1"/>
</dbReference>
<dbReference type="InterPro" id="IPR003793">
    <property type="entry name" value="UPF0166"/>
</dbReference>
<evidence type="ECO:0000313" key="6">
    <source>
        <dbReference type="Proteomes" id="UP000482487"/>
    </source>
</evidence>
<dbReference type="InterPro" id="IPR046342">
    <property type="entry name" value="CBS_dom_sf"/>
</dbReference>
<gene>
    <name evidence="5" type="ORF">GTA51_18690</name>
</gene>
<proteinExistence type="inferred from homology"/>
<evidence type="ECO:0000256" key="1">
    <source>
        <dbReference type="ARBA" id="ARBA00010554"/>
    </source>
</evidence>
<dbReference type="OrthoDB" id="9795599at2"/>